<dbReference type="OrthoDB" id="2516at2759"/>
<evidence type="ECO:0000256" key="3">
    <source>
        <dbReference type="ARBA" id="ARBA00006729"/>
    </source>
</evidence>
<feature type="binding site" evidence="9">
    <location>
        <position position="252"/>
    </location>
    <ligand>
        <name>S-adenosyl-L-methionine</name>
        <dbReference type="ChEBI" id="CHEBI:59789"/>
    </ligand>
</feature>
<keyword evidence="5" id="KW-0489">Methyltransferase</keyword>
<dbReference type="GeneID" id="20528594"/>
<keyword evidence="7 9" id="KW-0949">S-adenosyl-L-methionine</keyword>
<dbReference type="EC" id="2.1.1.314" evidence="4"/>
<feature type="binding site" evidence="9">
    <location>
        <position position="86"/>
    </location>
    <ligand>
        <name>S-adenosyl-L-methionine</name>
        <dbReference type="ChEBI" id="CHEBI:59789"/>
    </ligand>
</feature>
<feature type="binding site" evidence="9">
    <location>
        <position position="165"/>
    </location>
    <ligand>
        <name>S-adenosyl-L-methionine</name>
        <dbReference type="ChEBI" id="CHEBI:59789"/>
    </ligand>
</feature>
<dbReference type="PIRSF" id="PIRSF036432">
    <property type="entry name" value="Diphthine_synth"/>
    <property type="match status" value="1"/>
</dbReference>
<dbReference type="CDD" id="cd11647">
    <property type="entry name" value="DHP5_DphB"/>
    <property type="match status" value="1"/>
</dbReference>
<dbReference type="PANTHER" id="PTHR10882:SF0">
    <property type="entry name" value="DIPHTHINE METHYL ESTER SYNTHASE"/>
    <property type="match status" value="1"/>
</dbReference>
<dbReference type="InterPro" id="IPR035996">
    <property type="entry name" value="4pyrrol_Methylase_sf"/>
</dbReference>
<dbReference type="AlphaFoldDB" id="A0A058Z5B2"/>
<dbReference type="InterPro" id="IPR014776">
    <property type="entry name" value="4pyrrole_Mease_sub2"/>
</dbReference>
<dbReference type="GO" id="GO:0141133">
    <property type="term" value="F:diphthine methyl ester synthase activity"/>
    <property type="evidence" value="ECO:0007669"/>
    <property type="project" value="UniProtKB-EC"/>
</dbReference>
<evidence type="ECO:0000256" key="8">
    <source>
        <dbReference type="ARBA" id="ARBA00048752"/>
    </source>
</evidence>
<dbReference type="HAMAP" id="MF_01084">
    <property type="entry name" value="Diphthine_synth"/>
    <property type="match status" value="1"/>
</dbReference>
<gene>
    <name evidence="11" type="ORF">H696_03869</name>
</gene>
<evidence type="ECO:0000256" key="1">
    <source>
        <dbReference type="ARBA" id="ARBA00004006"/>
    </source>
</evidence>
<feature type="binding site" evidence="9">
    <location>
        <position position="223"/>
    </location>
    <ligand>
        <name>S-adenosyl-L-methionine</name>
        <dbReference type="ChEBI" id="CHEBI:59789"/>
    </ligand>
</feature>
<evidence type="ECO:0000256" key="9">
    <source>
        <dbReference type="PIRSR" id="PIRSR036432-1"/>
    </source>
</evidence>
<dbReference type="FunFam" id="3.30.950.10:FF:000004">
    <property type="entry name" value="Diphthine synthase putative"/>
    <property type="match status" value="1"/>
</dbReference>
<reference evidence="11" key="1">
    <citation type="submission" date="2013-04" db="EMBL/GenBank/DDBJ databases">
        <title>The Genome Sequence of Fonticula alba ATCC 38817.</title>
        <authorList>
            <consortium name="The Broad Institute Genomics Platform"/>
            <person name="Russ C."/>
            <person name="Cuomo C."/>
            <person name="Burger G."/>
            <person name="Gray M.W."/>
            <person name="Holland P.W.H."/>
            <person name="King N."/>
            <person name="Lang F.B.F."/>
            <person name="Roger A.J."/>
            <person name="Ruiz-Trillo I."/>
            <person name="Brown M."/>
            <person name="Walker B."/>
            <person name="Young S."/>
            <person name="Zeng Q."/>
            <person name="Gargeya S."/>
            <person name="Fitzgerald M."/>
            <person name="Haas B."/>
            <person name="Abouelleil A."/>
            <person name="Allen A.W."/>
            <person name="Alvarado L."/>
            <person name="Arachchi H.M."/>
            <person name="Berlin A.M."/>
            <person name="Chapman S.B."/>
            <person name="Gainer-Dewar J."/>
            <person name="Goldberg J."/>
            <person name="Griggs A."/>
            <person name="Gujja S."/>
            <person name="Hansen M."/>
            <person name="Howarth C."/>
            <person name="Imamovic A."/>
            <person name="Ireland A."/>
            <person name="Larimer J."/>
            <person name="McCowan C."/>
            <person name="Murphy C."/>
            <person name="Pearson M."/>
            <person name="Poon T.W."/>
            <person name="Priest M."/>
            <person name="Roberts A."/>
            <person name="Saif S."/>
            <person name="Shea T."/>
            <person name="Sisk P."/>
            <person name="Sykes S."/>
            <person name="Wortman J."/>
            <person name="Nusbaum C."/>
            <person name="Birren B."/>
        </authorList>
    </citation>
    <scope>NUCLEOTIDE SEQUENCE [LARGE SCALE GENOMIC DNA]</scope>
    <source>
        <strain evidence="11">ATCC 38817</strain>
    </source>
</reference>
<keyword evidence="6" id="KW-0808">Transferase</keyword>
<feature type="binding site" evidence="9">
    <location>
        <position position="10"/>
    </location>
    <ligand>
        <name>S-adenosyl-L-methionine</name>
        <dbReference type="ChEBI" id="CHEBI:59789"/>
    </ligand>
</feature>
<dbReference type="RefSeq" id="XP_009496005.1">
    <property type="nucleotide sequence ID" value="XM_009497730.1"/>
</dbReference>
<organism evidence="11">
    <name type="scientific">Fonticula alba</name>
    <name type="common">Slime mold</name>
    <dbReference type="NCBI Taxonomy" id="691883"/>
    <lineage>
        <taxon>Eukaryota</taxon>
        <taxon>Rotosphaerida</taxon>
        <taxon>Fonticulaceae</taxon>
        <taxon>Fonticula</taxon>
    </lineage>
</organism>
<dbReference type="Pfam" id="PF00590">
    <property type="entry name" value="TP_methylase"/>
    <property type="match status" value="1"/>
</dbReference>
<evidence type="ECO:0000256" key="2">
    <source>
        <dbReference type="ARBA" id="ARBA00005156"/>
    </source>
</evidence>
<accession>A0A058Z5B2</accession>
<dbReference type="InterPro" id="IPR004551">
    <property type="entry name" value="Dphthn_synthase"/>
</dbReference>
<feature type="domain" description="Tetrapyrrole methylase" evidence="10">
    <location>
        <begin position="3"/>
        <end position="168"/>
    </location>
</feature>
<evidence type="ECO:0000259" key="10">
    <source>
        <dbReference type="Pfam" id="PF00590"/>
    </source>
</evidence>
<dbReference type="Gene3D" id="3.30.950.10">
    <property type="entry name" value="Methyltransferase, Cobalt-precorrin-4 Transmethylase, Domain 2"/>
    <property type="match status" value="1"/>
</dbReference>
<comment type="similarity">
    <text evidence="3">Belongs to the diphthine synthase family.</text>
</comment>
<dbReference type="PANTHER" id="PTHR10882">
    <property type="entry name" value="DIPHTHINE SYNTHASE"/>
    <property type="match status" value="1"/>
</dbReference>
<dbReference type="OMA" id="HNASIMS"/>
<evidence type="ECO:0000256" key="7">
    <source>
        <dbReference type="ARBA" id="ARBA00022691"/>
    </source>
</evidence>
<protein>
    <recommendedName>
        <fullName evidence="4">diphthine methyl ester synthase</fullName>
        <ecNumber evidence="4">2.1.1.314</ecNumber>
    </recommendedName>
</protein>
<dbReference type="UniPathway" id="UPA00559"/>
<dbReference type="GO" id="GO:0017183">
    <property type="term" value="P:protein histidyl modification to diphthamide"/>
    <property type="evidence" value="ECO:0007669"/>
    <property type="project" value="UniProtKB-UniPathway"/>
</dbReference>
<evidence type="ECO:0000256" key="5">
    <source>
        <dbReference type="ARBA" id="ARBA00022603"/>
    </source>
</evidence>
<sequence>MSLHIIGLGLSDAKDITVRGLETVRKCTKVFLEAYTSILLCPKEELEEFYGVPVLLADRELVEQGSDEILDAAAAGEEVAFLVVGDPFGATTHTDMVLRARERNIPVHVIHNASIMNAIACCGLQLYSFGQTISIPFFTKTWQPDSFYPRIKSNRDAGLHTLALLDIKVKEQSEINLARGRKIYEPPRFMTVRQAAEQLLLIEERRDEGVCAPKSLAIGMSRVGASTQVIVAAPLEKFAEAECDEVFGGPLHSLVLVGPKLHPIEADFIRGFACEALGGLEALNEVIVVEE</sequence>
<proteinExistence type="inferred from homology"/>
<dbReference type="SUPFAM" id="SSF53790">
    <property type="entry name" value="Tetrapyrrole methylase"/>
    <property type="match status" value="1"/>
</dbReference>
<evidence type="ECO:0000256" key="4">
    <source>
        <dbReference type="ARBA" id="ARBA00011927"/>
    </source>
</evidence>
<evidence type="ECO:0000256" key="6">
    <source>
        <dbReference type="ARBA" id="ARBA00022679"/>
    </source>
</evidence>
<feature type="binding site" evidence="9">
    <location>
        <begin position="114"/>
        <end position="115"/>
    </location>
    <ligand>
        <name>S-adenosyl-L-methionine</name>
        <dbReference type="ChEBI" id="CHEBI:59789"/>
    </ligand>
</feature>
<dbReference type="Proteomes" id="UP000030693">
    <property type="component" value="Unassembled WGS sequence"/>
</dbReference>
<dbReference type="Gene3D" id="3.40.1010.10">
    <property type="entry name" value="Cobalt-precorrin-4 Transmethylase, Domain 1"/>
    <property type="match status" value="1"/>
</dbReference>
<evidence type="ECO:0000313" key="11">
    <source>
        <dbReference type="EMBL" id="KCV69440.1"/>
    </source>
</evidence>
<dbReference type="InterPro" id="IPR000878">
    <property type="entry name" value="4pyrrol_Mease"/>
</dbReference>
<feature type="binding site" evidence="9">
    <location>
        <position position="89"/>
    </location>
    <ligand>
        <name>S-adenosyl-L-methionine</name>
        <dbReference type="ChEBI" id="CHEBI:59789"/>
    </ligand>
</feature>
<comment type="catalytic activity">
    <reaction evidence="8">
        <text>2-[(3S)-amino-3-carboxypropyl]-L-histidyl-[translation elongation factor 2] + 4 S-adenosyl-L-methionine = diphthine methyl ester-[translation elongation factor 2] + 4 S-adenosyl-L-homocysteine + 3 H(+)</text>
        <dbReference type="Rhea" id="RHEA:42652"/>
        <dbReference type="Rhea" id="RHEA-COMP:9749"/>
        <dbReference type="Rhea" id="RHEA-COMP:10173"/>
        <dbReference type="ChEBI" id="CHEBI:15378"/>
        <dbReference type="ChEBI" id="CHEBI:57856"/>
        <dbReference type="ChEBI" id="CHEBI:59789"/>
        <dbReference type="ChEBI" id="CHEBI:73995"/>
        <dbReference type="ChEBI" id="CHEBI:79005"/>
        <dbReference type="EC" id="2.1.1.314"/>
    </reaction>
</comment>
<dbReference type="InterPro" id="IPR014777">
    <property type="entry name" value="4pyrrole_Mease_sub1"/>
</dbReference>
<comment type="pathway">
    <text evidence="2">Protein modification; peptidyl-diphthamide biosynthesis.</text>
</comment>
<dbReference type="STRING" id="691883.A0A058Z5B2"/>
<dbReference type="EMBL" id="KB932206">
    <property type="protein sequence ID" value="KCV69440.1"/>
    <property type="molecule type" value="Genomic_DNA"/>
</dbReference>
<dbReference type="FunFam" id="3.40.1010.10:FF:000004">
    <property type="entry name" value="Putative diphthine synthase"/>
    <property type="match status" value="1"/>
</dbReference>
<evidence type="ECO:0000313" key="12">
    <source>
        <dbReference type="Proteomes" id="UP000030693"/>
    </source>
</evidence>
<dbReference type="NCBIfam" id="TIGR00522">
    <property type="entry name" value="dph5"/>
    <property type="match status" value="1"/>
</dbReference>
<dbReference type="GO" id="GO:0032259">
    <property type="term" value="P:methylation"/>
    <property type="evidence" value="ECO:0007669"/>
    <property type="project" value="UniProtKB-KW"/>
</dbReference>
<dbReference type="eggNOG" id="KOG3123">
    <property type="taxonomic scope" value="Eukaryota"/>
</dbReference>
<comment type="function">
    <text evidence="1">S-adenosyl-L-methionine-dependent methyltransferase that catalyzes four methylations of the modified target histidine residue in translation elongation factor 2 (EF-2), to form an intermediate called diphthine methyl ester. The four successive methylation reactions represent the second step of diphthamide biosynthesis.</text>
</comment>
<keyword evidence="12" id="KW-1185">Reference proteome</keyword>
<name>A0A058Z5B2_FONAL</name>